<dbReference type="EMBL" id="CP031417">
    <property type="protein sequence ID" value="AXK80579.1"/>
    <property type="molecule type" value="Genomic_DNA"/>
</dbReference>
<evidence type="ECO:0000313" key="7">
    <source>
        <dbReference type="Proteomes" id="UP000254889"/>
    </source>
</evidence>
<organism evidence="6 7">
    <name type="scientific">Pseudolabrys taiwanensis</name>
    <dbReference type="NCBI Taxonomy" id="331696"/>
    <lineage>
        <taxon>Bacteria</taxon>
        <taxon>Pseudomonadati</taxon>
        <taxon>Pseudomonadota</taxon>
        <taxon>Alphaproteobacteria</taxon>
        <taxon>Hyphomicrobiales</taxon>
        <taxon>Xanthobacteraceae</taxon>
        <taxon>Pseudolabrys</taxon>
    </lineage>
</organism>
<dbReference type="InterPro" id="IPR050109">
    <property type="entry name" value="HTH-type_TetR-like_transc_reg"/>
</dbReference>
<evidence type="ECO:0000256" key="4">
    <source>
        <dbReference type="PROSITE-ProRule" id="PRU00335"/>
    </source>
</evidence>
<reference evidence="6 7" key="1">
    <citation type="submission" date="2018-07" db="EMBL/GenBank/DDBJ databases">
        <authorList>
            <person name="Quirk P.G."/>
            <person name="Krulwich T.A."/>
        </authorList>
    </citation>
    <scope>NUCLEOTIDE SEQUENCE [LARGE SCALE GENOMIC DNA]</scope>
    <source>
        <strain evidence="6 7">CC-BB4</strain>
    </source>
</reference>
<dbReference type="Gene3D" id="1.10.10.60">
    <property type="entry name" value="Homeodomain-like"/>
    <property type="match status" value="1"/>
</dbReference>
<dbReference type="RefSeq" id="WP_115690369.1">
    <property type="nucleotide sequence ID" value="NZ_CP031417.1"/>
</dbReference>
<dbReference type="OrthoDB" id="4427109at2"/>
<evidence type="ECO:0000256" key="1">
    <source>
        <dbReference type="ARBA" id="ARBA00023015"/>
    </source>
</evidence>
<evidence type="ECO:0000259" key="5">
    <source>
        <dbReference type="PROSITE" id="PS50977"/>
    </source>
</evidence>
<name>A0A345ZUI2_9HYPH</name>
<dbReference type="GO" id="GO:0003700">
    <property type="term" value="F:DNA-binding transcription factor activity"/>
    <property type="evidence" value="ECO:0007669"/>
    <property type="project" value="TreeGrafter"/>
</dbReference>
<dbReference type="Gene3D" id="1.10.357.10">
    <property type="entry name" value="Tetracycline Repressor, domain 2"/>
    <property type="match status" value="1"/>
</dbReference>
<evidence type="ECO:0000256" key="2">
    <source>
        <dbReference type="ARBA" id="ARBA00023125"/>
    </source>
</evidence>
<accession>A0A345ZUI2</accession>
<dbReference type="PROSITE" id="PS50977">
    <property type="entry name" value="HTH_TETR_2"/>
    <property type="match status" value="1"/>
</dbReference>
<keyword evidence="1" id="KW-0805">Transcription regulation</keyword>
<dbReference type="InterPro" id="IPR009057">
    <property type="entry name" value="Homeodomain-like_sf"/>
</dbReference>
<dbReference type="Pfam" id="PF00440">
    <property type="entry name" value="TetR_N"/>
    <property type="match status" value="1"/>
</dbReference>
<dbReference type="GO" id="GO:0000976">
    <property type="term" value="F:transcription cis-regulatory region binding"/>
    <property type="evidence" value="ECO:0007669"/>
    <property type="project" value="TreeGrafter"/>
</dbReference>
<feature type="DNA-binding region" description="H-T-H motif" evidence="4">
    <location>
        <begin position="37"/>
        <end position="56"/>
    </location>
</feature>
<feature type="domain" description="HTH tetR-type" evidence="5">
    <location>
        <begin position="14"/>
        <end position="74"/>
    </location>
</feature>
<keyword evidence="7" id="KW-1185">Reference proteome</keyword>
<sequence length="222" mass="23817">MSKRAQRIVRRADALSKARIVEAAIEILDARGEAALTFRALATQLETGSGAIFWHIGDRNGLLAAATGDVLSRALAKVAKEAAPRAAIRAIALAVFDTIDAHPWAGAHLSREPWHSTVGEIFERIGEWLQPLGVPVDAQFDCASALTNYILGVAGQNAANARTLPGGTDRKAWLESMATGWIQDDPDSRPFLRQVAAQLSEHDDRQQFVAGVDFILAGACAK</sequence>
<protein>
    <submittedName>
        <fullName evidence="6">TetR/AcrR family transcriptional regulator</fullName>
    </submittedName>
</protein>
<evidence type="ECO:0000256" key="3">
    <source>
        <dbReference type="ARBA" id="ARBA00023163"/>
    </source>
</evidence>
<dbReference type="InterPro" id="IPR001647">
    <property type="entry name" value="HTH_TetR"/>
</dbReference>
<evidence type="ECO:0000313" key="6">
    <source>
        <dbReference type="EMBL" id="AXK80579.1"/>
    </source>
</evidence>
<keyword evidence="3" id="KW-0804">Transcription</keyword>
<proteinExistence type="predicted"/>
<dbReference type="InterPro" id="IPR036271">
    <property type="entry name" value="Tet_transcr_reg_TetR-rel_C_sf"/>
</dbReference>
<dbReference type="PANTHER" id="PTHR30055:SF151">
    <property type="entry name" value="TRANSCRIPTIONAL REGULATORY PROTEIN"/>
    <property type="match status" value="1"/>
</dbReference>
<dbReference type="KEGG" id="ptaw:DW352_08675"/>
<dbReference type="SUPFAM" id="SSF46689">
    <property type="entry name" value="Homeodomain-like"/>
    <property type="match status" value="1"/>
</dbReference>
<dbReference type="SUPFAM" id="SSF48498">
    <property type="entry name" value="Tetracyclin repressor-like, C-terminal domain"/>
    <property type="match status" value="1"/>
</dbReference>
<keyword evidence="2 4" id="KW-0238">DNA-binding</keyword>
<gene>
    <name evidence="6" type="ORF">DW352_08675</name>
</gene>
<dbReference type="Proteomes" id="UP000254889">
    <property type="component" value="Chromosome"/>
</dbReference>
<dbReference type="AlphaFoldDB" id="A0A345ZUI2"/>
<dbReference type="PANTHER" id="PTHR30055">
    <property type="entry name" value="HTH-TYPE TRANSCRIPTIONAL REGULATOR RUTR"/>
    <property type="match status" value="1"/>
</dbReference>